<proteinExistence type="predicted"/>
<accession>A0ABR0R0K0</accession>
<evidence type="ECO:0000313" key="2">
    <source>
        <dbReference type="Proteomes" id="UP001358586"/>
    </source>
</evidence>
<reference evidence="1 2" key="1">
    <citation type="submission" date="2023-03" db="EMBL/GenBank/DDBJ databases">
        <title>WGS of Gossypium arboreum.</title>
        <authorList>
            <person name="Yu D."/>
        </authorList>
    </citation>
    <scope>NUCLEOTIDE SEQUENCE [LARGE SCALE GENOMIC DNA]</scope>
    <source>
        <tissue evidence="1">Leaf</tissue>
    </source>
</reference>
<dbReference type="EMBL" id="JARKNE010000001">
    <property type="protein sequence ID" value="KAK5845071.1"/>
    <property type="molecule type" value="Genomic_DNA"/>
</dbReference>
<organism evidence="1 2">
    <name type="scientific">Gossypium arboreum</name>
    <name type="common">Tree cotton</name>
    <name type="synonym">Gossypium nanking</name>
    <dbReference type="NCBI Taxonomy" id="29729"/>
    <lineage>
        <taxon>Eukaryota</taxon>
        <taxon>Viridiplantae</taxon>
        <taxon>Streptophyta</taxon>
        <taxon>Embryophyta</taxon>
        <taxon>Tracheophyta</taxon>
        <taxon>Spermatophyta</taxon>
        <taxon>Magnoliopsida</taxon>
        <taxon>eudicotyledons</taxon>
        <taxon>Gunneridae</taxon>
        <taxon>Pentapetalae</taxon>
        <taxon>rosids</taxon>
        <taxon>malvids</taxon>
        <taxon>Malvales</taxon>
        <taxon>Malvaceae</taxon>
        <taxon>Malvoideae</taxon>
        <taxon>Gossypium</taxon>
    </lineage>
</organism>
<comment type="caution">
    <text evidence="1">The sequence shown here is derived from an EMBL/GenBank/DDBJ whole genome shotgun (WGS) entry which is preliminary data.</text>
</comment>
<gene>
    <name evidence="1" type="ORF">PVK06_001224</name>
</gene>
<name>A0ABR0R0K0_GOSAR</name>
<keyword evidence="2" id="KW-1185">Reference proteome</keyword>
<evidence type="ECO:0000313" key="1">
    <source>
        <dbReference type="EMBL" id="KAK5845071.1"/>
    </source>
</evidence>
<dbReference type="Proteomes" id="UP001358586">
    <property type="component" value="Chromosome 1"/>
</dbReference>
<protein>
    <submittedName>
        <fullName evidence="1">Uncharacterized protein</fullName>
    </submittedName>
</protein>
<sequence length="208" mass="23749">MRKKRKIDIGDVNMVTNSEEETYSGSSPHFAHLCISFLPLPLTDEPSTEDDRKLVPGCGNSSKRELQNMIEKWKASVSKVVKRQKVPVMVEKERNEALDAELRRIAEEYKATVVVGPFNAPQVDFDALYEIDMDKSCFNGRFPSGVGWDEFASKWKNLKDFYLDEGPPESIVMPNDENITTTLTENIEVVEREDDITRDLEGERICLK</sequence>